<evidence type="ECO:0008006" key="6">
    <source>
        <dbReference type="Google" id="ProtNLM"/>
    </source>
</evidence>
<protein>
    <recommendedName>
        <fullName evidence="6">Flavin-containing monooxygenase</fullName>
    </recommendedName>
</protein>
<dbReference type="PANTHER" id="PTHR23023">
    <property type="entry name" value="DIMETHYLANILINE MONOOXYGENASE"/>
    <property type="match status" value="1"/>
</dbReference>
<dbReference type="EMBL" id="JAPDRN010000093">
    <property type="protein sequence ID" value="KAJ9624617.1"/>
    <property type="molecule type" value="Genomic_DNA"/>
</dbReference>
<dbReference type="GO" id="GO:0016491">
    <property type="term" value="F:oxidoreductase activity"/>
    <property type="evidence" value="ECO:0007669"/>
    <property type="project" value="UniProtKB-KW"/>
</dbReference>
<dbReference type="Proteomes" id="UP001172681">
    <property type="component" value="Unassembled WGS sequence"/>
</dbReference>
<organism evidence="4 5">
    <name type="scientific">Knufia peltigerae</name>
    <dbReference type="NCBI Taxonomy" id="1002370"/>
    <lineage>
        <taxon>Eukaryota</taxon>
        <taxon>Fungi</taxon>
        <taxon>Dikarya</taxon>
        <taxon>Ascomycota</taxon>
        <taxon>Pezizomycotina</taxon>
        <taxon>Eurotiomycetes</taxon>
        <taxon>Chaetothyriomycetidae</taxon>
        <taxon>Chaetothyriales</taxon>
        <taxon>Trichomeriaceae</taxon>
        <taxon>Knufia</taxon>
    </lineage>
</organism>
<evidence type="ECO:0000256" key="3">
    <source>
        <dbReference type="ARBA" id="ARBA00023002"/>
    </source>
</evidence>
<dbReference type="InterPro" id="IPR050346">
    <property type="entry name" value="FMO-like"/>
</dbReference>
<gene>
    <name evidence="4" type="ORF">H2204_010799</name>
</gene>
<dbReference type="InterPro" id="IPR036188">
    <property type="entry name" value="FAD/NAD-bd_sf"/>
</dbReference>
<keyword evidence="2" id="KW-0274">FAD</keyword>
<sequence>MANSDIYDLVVVGAGQSGIVSARFYLDIHPDAKVGILERDHSVGGVWNQERVYPGFKSQQSVRMSGFSDVPFTPKPDQVDEMHMYKAESMTTYLDEYVDNHVYSGQTLRDRIRFGVEVASAERTPEGWRLHCSAPSGRQSFNARKLIVASGTTSEANLPEFQGRETFKGPILHTFNLAQSKVLRREDIRRIAIIGGGKSAADHAYQAVKAGKEVQWIIRKSGKGPGAFTPVKIGIGSSIWQNVVELVNSRFLNAIFFAPSLASWGWWQTFMFSTRLGQWLYGKLEKSVIQQANDAAQYDSRPGSKPSFSKLQTKVHGLAFDVPFGCLSYDDFWDTIAPNVDVYNEDIARLDGSTIEFKNGDQVEVDAIICGTGFREGCSFFSQKDQMNLGLVHPDEWDTADMSEEWRKLDAEAEKVVRQRYYSVSPPPPVPDQLGDIIRTDTPYRLYRNIVPVSDTNHNIAFVGFGSLPNMSLASEVSAIWTTAYLDRLLKLPSEEDMKKDVAYVATYLRMRFPAYGRYGNFYAVDYHHQMDRLLGDLNLASHRKGWLHDTFAPFLPADISGLKDEYLNKYGGATVAMDGQL</sequence>
<evidence type="ECO:0000256" key="2">
    <source>
        <dbReference type="ARBA" id="ARBA00022827"/>
    </source>
</evidence>
<keyword evidence="1" id="KW-0285">Flavoprotein</keyword>
<dbReference type="Pfam" id="PF13738">
    <property type="entry name" value="Pyr_redox_3"/>
    <property type="match status" value="1"/>
</dbReference>
<keyword evidence="3" id="KW-0560">Oxidoreductase</keyword>
<dbReference type="AlphaFoldDB" id="A0AA38XVH7"/>
<keyword evidence="5" id="KW-1185">Reference proteome</keyword>
<proteinExistence type="predicted"/>
<name>A0AA38XVH7_9EURO</name>
<evidence type="ECO:0000256" key="1">
    <source>
        <dbReference type="ARBA" id="ARBA00022630"/>
    </source>
</evidence>
<dbReference type="Gene3D" id="3.50.50.60">
    <property type="entry name" value="FAD/NAD(P)-binding domain"/>
    <property type="match status" value="2"/>
</dbReference>
<accession>A0AA38XVH7</accession>
<dbReference type="SUPFAM" id="SSF51905">
    <property type="entry name" value="FAD/NAD(P)-binding domain"/>
    <property type="match status" value="2"/>
</dbReference>
<evidence type="ECO:0000313" key="4">
    <source>
        <dbReference type="EMBL" id="KAJ9624617.1"/>
    </source>
</evidence>
<comment type="caution">
    <text evidence="4">The sequence shown here is derived from an EMBL/GenBank/DDBJ whole genome shotgun (WGS) entry which is preliminary data.</text>
</comment>
<reference evidence="4" key="1">
    <citation type="submission" date="2022-10" db="EMBL/GenBank/DDBJ databases">
        <title>Culturing micro-colonial fungi from biological soil crusts in the Mojave desert and describing Neophaeococcomyces mojavensis, and introducing the new genera and species Taxawa tesnikishii.</title>
        <authorList>
            <person name="Kurbessoian T."/>
            <person name="Stajich J.E."/>
        </authorList>
    </citation>
    <scope>NUCLEOTIDE SEQUENCE</scope>
    <source>
        <strain evidence="4">TK_35</strain>
    </source>
</reference>
<evidence type="ECO:0000313" key="5">
    <source>
        <dbReference type="Proteomes" id="UP001172681"/>
    </source>
</evidence>